<feature type="compositionally biased region" description="Basic and acidic residues" evidence="1">
    <location>
        <begin position="132"/>
        <end position="142"/>
    </location>
</feature>
<comment type="caution">
    <text evidence="2">The sequence shown here is derived from an EMBL/GenBank/DDBJ whole genome shotgun (WGS) entry which is preliminary data.</text>
</comment>
<dbReference type="AlphaFoldDB" id="A0AAV3YA53"/>
<accession>A0AAV3YA53</accession>
<keyword evidence="3" id="KW-1185">Reference proteome</keyword>
<feature type="compositionally biased region" description="Basic and acidic residues" evidence="1">
    <location>
        <begin position="283"/>
        <end position="402"/>
    </location>
</feature>
<feature type="compositionally biased region" description="Polar residues" evidence="1">
    <location>
        <begin position="254"/>
        <end position="264"/>
    </location>
</feature>
<feature type="region of interest" description="Disordered" evidence="1">
    <location>
        <begin position="130"/>
        <end position="402"/>
    </location>
</feature>
<evidence type="ECO:0000256" key="1">
    <source>
        <dbReference type="SAM" id="MobiDB-lite"/>
    </source>
</evidence>
<gene>
    <name evidence="2" type="ORF">PoB_000582200</name>
</gene>
<dbReference type="EMBL" id="BLXT01000655">
    <property type="protein sequence ID" value="GFN79316.1"/>
    <property type="molecule type" value="Genomic_DNA"/>
</dbReference>
<feature type="region of interest" description="Disordered" evidence="1">
    <location>
        <begin position="92"/>
        <end position="118"/>
    </location>
</feature>
<feature type="compositionally biased region" description="Basic and acidic residues" evidence="1">
    <location>
        <begin position="265"/>
        <end position="276"/>
    </location>
</feature>
<evidence type="ECO:0000313" key="2">
    <source>
        <dbReference type="EMBL" id="GFN79316.1"/>
    </source>
</evidence>
<dbReference type="Proteomes" id="UP000735302">
    <property type="component" value="Unassembled WGS sequence"/>
</dbReference>
<reference evidence="2 3" key="1">
    <citation type="journal article" date="2021" name="Elife">
        <title>Chloroplast acquisition without the gene transfer in kleptoplastic sea slugs, Plakobranchus ocellatus.</title>
        <authorList>
            <person name="Maeda T."/>
            <person name="Takahashi S."/>
            <person name="Yoshida T."/>
            <person name="Shimamura S."/>
            <person name="Takaki Y."/>
            <person name="Nagai Y."/>
            <person name="Toyoda A."/>
            <person name="Suzuki Y."/>
            <person name="Arimoto A."/>
            <person name="Ishii H."/>
            <person name="Satoh N."/>
            <person name="Nishiyama T."/>
            <person name="Hasebe M."/>
            <person name="Maruyama T."/>
            <person name="Minagawa J."/>
            <person name="Obokata J."/>
            <person name="Shigenobu S."/>
        </authorList>
    </citation>
    <scope>NUCLEOTIDE SEQUENCE [LARGE SCALE GENOMIC DNA]</scope>
</reference>
<feature type="compositionally biased region" description="Basic residues" evidence="1">
    <location>
        <begin position="196"/>
        <end position="209"/>
    </location>
</feature>
<name>A0AAV3YA53_9GAST</name>
<evidence type="ECO:0000313" key="3">
    <source>
        <dbReference type="Proteomes" id="UP000735302"/>
    </source>
</evidence>
<feature type="compositionally biased region" description="Polar residues" evidence="1">
    <location>
        <begin position="497"/>
        <end position="513"/>
    </location>
</feature>
<feature type="compositionally biased region" description="Polar residues" evidence="1">
    <location>
        <begin position="521"/>
        <end position="536"/>
    </location>
</feature>
<feature type="compositionally biased region" description="Basic and acidic residues" evidence="1">
    <location>
        <begin position="481"/>
        <end position="493"/>
    </location>
</feature>
<feature type="compositionally biased region" description="Polar residues" evidence="1">
    <location>
        <begin position="463"/>
        <end position="478"/>
    </location>
</feature>
<organism evidence="2 3">
    <name type="scientific">Plakobranchus ocellatus</name>
    <dbReference type="NCBI Taxonomy" id="259542"/>
    <lineage>
        <taxon>Eukaryota</taxon>
        <taxon>Metazoa</taxon>
        <taxon>Spiralia</taxon>
        <taxon>Lophotrochozoa</taxon>
        <taxon>Mollusca</taxon>
        <taxon>Gastropoda</taxon>
        <taxon>Heterobranchia</taxon>
        <taxon>Euthyneura</taxon>
        <taxon>Panpulmonata</taxon>
        <taxon>Sacoglossa</taxon>
        <taxon>Placobranchoidea</taxon>
        <taxon>Plakobranchidae</taxon>
        <taxon>Plakobranchus</taxon>
    </lineage>
</organism>
<feature type="compositionally biased region" description="Polar residues" evidence="1">
    <location>
        <begin position="180"/>
        <end position="191"/>
    </location>
</feature>
<sequence length="655" mass="77479">MQGPYSFKVHITGIDLGSCRFIGGPDAKDKFQQISAAYKFLTEGDQFLEEQMEDDHSDFFWIFKFMFPWMFNERPREPSWFSRPDPSFFSNDSSSDEFERDSHTPPRGAYANSRTFNNSTYRQKHSNFENFYGKDECDDSPRRSYSRARQRSYTSNTYTSQERPSESGASQHYRMYANFEETNQEQGQFYQNNSKSSKRRNKNARKAKKERADEAKSQNAFSSAAHARAKSPQERNHPQKSQASGGEQEKNHSQKSQASVGEQQDQNKKPPQKVEKGNSNPSEKQEKKSTKKELQQKQRKREKELREIREELERKEQEKKEKLERKKKAQEEKERIEREKQEEEERKEMERRQEEQRKLEERRRQQREKEEKERQERLQREKERREKEREEQERERKRKELFAEFDRQTLIDDNGEFKVTDDNFINLIRRNDLNQIRHVDNNKTNVKSINGLKMEDLIKLQTAAEQKPTSNRDTQSIRNLIHGEPETSAHRSGSDGPRQSKTVKNDFQPSSHATEPKESQRNVFSVGQQSQQQYTHNPEWPQLPPHQYQAQQQQQLHQYWMQQQQQQPRGFVWSATPQASAWPHPVYTQPPPIQPVFQCPPPLRPLSGQGFPRYGPQLPRSRPQRFANTSRNTFASPTNQTLLNGSSHVTGVHFC</sequence>
<protein>
    <submittedName>
        <fullName evidence="2">Reticulocyte binding protein 2 homolog b</fullName>
    </submittedName>
</protein>
<feature type="region of interest" description="Disordered" evidence="1">
    <location>
        <begin position="463"/>
        <end position="551"/>
    </location>
</feature>
<feature type="compositionally biased region" description="Polar residues" evidence="1">
    <location>
        <begin position="156"/>
        <end position="170"/>
    </location>
</feature>
<proteinExistence type="predicted"/>